<feature type="compositionally biased region" description="Polar residues" evidence="1">
    <location>
        <begin position="48"/>
        <end position="65"/>
    </location>
</feature>
<name>A0A1Y2IDL8_TRAC3</name>
<dbReference type="EMBL" id="KZ084129">
    <property type="protein sequence ID" value="OSC99244.1"/>
    <property type="molecule type" value="Genomic_DNA"/>
</dbReference>
<evidence type="ECO:0000313" key="2">
    <source>
        <dbReference type="EMBL" id="OSC99244.1"/>
    </source>
</evidence>
<protein>
    <submittedName>
        <fullName evidence="2">Uncharacterized protein</fullName>
    </submittedName>
</protein>
<evidence type="ECO:0000313" key="3">
    <source>
        <dbReference type="Proteomes" id="UP000193067"/>
    </source>
</evidence>
<accession>A0A1Y2IDL8</accession>
<keyword evidence="3" id="KW-1185">Reference proteome</keyword>
<reference evidence="2 3" key="1">
    <citation type="journal article" date="2015" name="Biotechnol. Biofuels">
        <title>Enhanced degradation of softwood versus hardwood by the white-rot fungus Pycnoporus coccineus.</title>
        <authorList>
            <person name="Couturier M."/>
            <person name="Navarro D."/>
            <person name="Chevret D."/>
            <person name="Henrissat B."/>
            <person name="Piumi F."/>
            <person name="Ruiz-Duenas F.J."/>
            <person name="Martinez A.T."/>
            <person name="Grigoriev I.V."/>
            <person name="Riley R."/>
            <person name="Lipzen A."/>
            <person name="Berrin J.G."/>
            <person name="Master E.R."/>
            <person name="Rosso M.N."/>
        </authorList>
    </citation>
    <scope>NUCLEOTIDE SEQUENCE [LARGE SCALE GENOMIC DNA]</scope>
    <source>
        <strain evidence="2 3">BRFM310</strain>
    </source>
</reference>
<dbReference type="Proteomes" id="UP000193067">
    <property type="component" value="Unassembled WGS sequence"/>
</dbReference>
<feature type="region of interest" description="Disordered" evidence="1">
    <location>
        <begin position="45"/>
        <end position="65"/>
    </location>
</feature>
<proteinExistence type="predicted"/>
<dbReference type="OrthoDB" id="440325at2759"/>
<evidence type="ECO:0000256" key="1">
    <source>
        <dbReference type="SAM" id="MobiDB-lite"/>
    </source>
</evidence>
<sequence>MSPKLKAQRPAHGGTFQPFYLPTVLFFYNLVSMTVQGSAAVIEPPNQTPASSALTADLITQDSVP</sequence>
<dbReference type="AlphaFoldDB" id="A0A1Y2IDL8"/>
<gene>
    <name evidence="2" type="ORF">PYCCODRAFT_1470328</name>
</gene>
<organism evidence="2 3">
    <name type="scientific">Trametes coccinea (strain BRFM310)</name>
    <name type="common">Pycnoporus coccineus</name>
    <dbReference type="NCBI Taxonomy" id="1353009"/>
    <lineage>
        <taxon>Eukaryota</taxon>
        <taxon>Fungi</taxon>
        <taxon>Dikarya</taxon>
        <taxon>Basidiomycota</taxon>
        <taxon>Agaricomycotina</taxon>
        <taxon>Agaricomycetes</taxon>
        <taxon>Polyporales</taxon>
        <taxon>Polyporaceae</taxon>
        <taxon>Trametes</taxon>
    </lineage>
</organism>